<name>A0A818B2L3_9BILA</name>
<evidence type="ECO:0000313" key="3">
    <source>
        <dbReference type="Proteomes" id="UP000663825"/>
    </source>
</evidence>
<evidence type="ECO:0000259" key="1">
    <source>
        <dbReference type="PROSITE" id="PS50008"/>
    </source>
</evidence>
<dbReference type="InterPro" id="IPR058912">
    <property type="entry name" value="HTH_animal"/>
</dbReference>
<dbReference type="InterPro" id="IPR013830">
    <property type="entry name" value="SGNH_hydro"/>
</dbReference>
<proteinExistence type="predicted"/>
<dbReference type="InterPro" id="IPR001711">
    <property type="entry name" value="PLipase_C_Pinositol-sp_Y"/>
</dbReference>
<comment type="caution">
    <text evidence="2">The sequence shown here is derived from an EMBL/GenBank/DDBJ whole genome shotgun (WGS) entry which is preliminary data.</text>
</comment>
<dbReference type="OrthoDB" id="9984161at2759"/>
<dbReference type="Pfam" id="PF13472">
    <property type="entry name" value="Lipase_GDSL_2"/>
    <property type="match status" value="1"/>
</dbReference>
<dbReference type="GO" id="GO:0035556">
    <property type="term" value="P:intracellular signal transduction"/>
    <property type="evidence" value="ECO:0007669"/>
    <property type="project" value="InterPro"/>
</dbReference>
<dbReference type="PANTHER" id="PTHR21301">
    <property type="entry name" value="REVERSE TRANSCRIPTASE"/>
    <property type="match status" value="1"/>
</dbReference>
<dbReference type="Pfam" id="PF26215">
    <property type="entry name" value="HTH_animal"/>
    <property type="match status" value="1"/>
</dbReference>
<gene>
    <name evidence="2" type="ORF">TIS948_LOCUS28906</name>
</gene>
<reference evidence="2" key="1">
    <citation type="submission" date="2021-02" db="EMBL/GenBank/DDBJ databases">
        <authorList>
            <person name="Nowell W R."/>
        </authorList>
    </citation>
    <scope>NUCLEOTIDE SEQUENCE</scope>
</reference>
<feature type="domain" description="PI-PLC Y-box" evidence="1">
    <location>
        <begin position="184"/>
        <end position="229"/>
    </location>
</feature>
<dbReference type="Proteomes" id="UP000663825">
    <property type="component" value="Unassembled WGS sequence"/>
</dbReference>
<protein>
    <recommendedName>
        <fullName evidence="1">PI-PLC Y-box domain-containing protein</fullName>
    </recommendedName>
</protein>
<sequence length="525" mass="60342">MGSAFTLTLANIFMWKWERQLVRRLEVSNEIYGRYVDDIFFTSNDSLESIDQMLDEANNFHPNIKLVRQIGRSVPFLDVLIENRKGTLTTSVYHKEAAEPYVVPFGSDHPGHVFRNTVDTAITRAVRYSTTLSEFEEEIRKMKLMFLYNGLKRKYFLYSSEKRKSRMFRVMLLLLIVCSNLPSTTAFTPTPMWMRGLWCVAQYTESSQTYTQIGQAFFYNNGTITHNFLDNLAFTQVTHFLTIDNTDETDGIYQVYTNTTQGPPEYVNKASCFWYRQMSNGDVASGRQSNGTCTRTFELDTTSTAIRYTRNPSTCHFIDDEDTNLVLSDTSFEKNQILALDRQLPLAKRRGIVFYGSSSIRLWSNLSSDFPYYTVLNRGFGGSALTQCLREWKRIVYPLEPSVIILYAGENDIAAGNSPSNIQSAFRRLIPAIRRFYPNIPIGYISVKPSPYRIDKISKLNETNIRIQGDIKLLFPDVTFINIWPQMLTTDGQPRRELFGSDTLHMNAKGYAIWAKAVNNYLSTV</sequence>
<dbReference type="Gene3D" id="3.40.50.1110">
    <property type="entry name" value="SGNH hydrolase"/>
    <property type="match status" value="1"/>
</dbReference>
<dbReference type="GO" id="GO:0006629">
    <property type="term" value="P:lipid metabolic process"/>
    <property type="evidence" value="ECO:0007669"/>
    <property type="project" value="InterPro"/>
</dbReference>
<dbReference type="InterPro" id="IPR036514">
    <property type="entry name" value="SGNH_hydro_sf"/>
</dbReference>
<dbReference type="EMBL" id="CAJNXB010005252">
    <property type="protein sequence ID" value="CAF3414731.1"/>
    <property type="molecule type" value="Genomic_DNA"/>
</dbReference>
<dbReference type="GO" id="GO:0004435">
    <property type="term" value="F:phosphatidylinositol-4,5-bisphosphate phospholipase C activity"/>
    <property type="evidence" value="ECO:0007669"/>
    <property type="project" value="InterPro"/>
</dbReference>
<dbReference type="AlphaFoldDB" id="A0A818B2L3"/>
<evidence type="ECO:0000313" key="2">
    <source>
        <dbReference type="EMBL" id="CAF3414731.1"/>
    </source>
</evidence>
<accession>A0A818B2L3</accession>
<dbReference type="SUPFAM" id="SSF52266">
    <property type="entry name" value="SGNH hydrolase"/>
    <property type="match status" value="1"/>
</dbReference>
<dbReference type="PANTHER" id="PTHR21301:SF10">
    <property type="entry name" value="REVERSE TRANSCRIPTASE DOMAIN-CONTAINING PROTEIN"/>
    <property type="match status" value="1"/>
</dbReference>
<organism evidence="2 3">
    <name type="scientific">Rotaria socialis</name>
    <dbReference type="NCBI Taxonomy" id="392032"/>
    <lineage>
        <taxon>Eukaryota</taxon>
        <taxon>Metazoa</taxon>
        <taxon>Spiralia</taxon>
        <taxon>Gnathifera</taxon>
        <taxon>Rotifera</taxon>
        <taxon>Eurotatoria</taxon>
        <taxon>Bdelloidea</taxon>
        <taxon>Philodinida</taxon>
        <taxon>Philodinidae</taxon>
        <taxon>Rotaria</taxon>
    </lineage>
</organism>
<dbReference type="PROSITE" id="PS50008">
    <property type="entry name" value="PIPLC_Y_DOMAIN"/>
    <property type="match status" value="1"/>
</dbReference>